<evidence type="ECO:0000256" key="14">
    <source>
        <dbReference type="ARBA" id="ARBA00031777"/>
    </source>
</evidence>
<dbReference type="InterPro" id="IPR011249">
    <property type="entry name" value="Metalloenz_LuxS/M16"/>
</dbReference>
<dbReference type="EC" id="4.4.1.21" evidence="5"/>
<dbReference type="EMBL" id="CP002400">
    <property type="protein sequence ID" value="ADU27014.1"/>
    <property type="molecule type" value="Genomic_DNA"/>
</dbReference>
<comment type="subunit">
    <text evidence="4">Homodimer.</text>
</comment>
<comment type="catalytic activity">
    <reaction evidence="1">
        <text>S-(5-deoxy-D-ribos-5-yl)-L-homocysteine = (S)-4,5-dihydroxypentane-2,3-dione + L-homocysteine</text>
        <dbReference type="Rhea" id="RHEA:17753"/>
        <dbReference type="ChEBI" id="CHEBI:29484"/>
        <dbReference type="ChEBI" id="CHEBI:58195"/>
        <dbReference type="ChEBI" id="CHEBI:58199"/>
        <dbReference type="EC" id="4.4.1.21"/>
    </reaction>
</comment>
<protein>
    <recommendedName>
        <fullName evidence="6">S-ribosylhomocysteine lyase</fullName>
        <ecNumber evidence="5">4.4.1.21</ecNumber>
    </recommendedName>
    <alternativeName>
        <fullName evidence="13">AI-2 synthesis protein</fullName>
    </alternativeName>
    <alternativeName>
        <fullName evidence="14">Autoinducer-2 production protein LuxS</fullName>
    </alternativeName>
</protein>
<dbReference type="InterPro" id="IPR037005">
    <property type="entry name" value="LuxS_sf"/>
</dbReference>
<dbReference type="PANTHER" id="PTHR35799">
    <property type="entry name" value="S-RIBOSYLHOMOCYSTEINE LYASE"/>
    <property type="match status" value="1"/>
</dbReference>
<evidence type="ECO:0000256" key="11">
    <source>
        <dbReference type="ARBA" id="ARBA00023239"/>
    </source>
</evidence>
<evidence type="ECO:0000256" key="4">
    <source>
        <dbReference type="ARBA" id="ARBA00011738"/>
    </source>
</evidence>
<accession>E6U7J1</accession>
<dbReference type="GO" id="GO:0005506">
    <property type="term" value="F:iron ion binding"/>
    <property type="evidence" value="ECO:0007669"/>
    <property type="project" value="InterPro"/>
</dbReference>
<evidence type="ECO:0000256" key="8">
    <source>
        <dbReference type="ARBA" id="ARBA00022723"/>
    </source>
</evidence>
<dbReference type="HOGENOM" id="CLU_107531_1_0_9"/>
<dbReference type="SUPFAM" id="SSF63411">
    <property type="entry name" value="LuxS/MPP-like metallohydrolase"/>
    <property type="match status" value="1"/>
</dbReference>
<evidence type="ECO:0000256" key="6">
    <source>
        <dbReference type="ARBA" id="ARBA00015130"/>
    </source>
</evidence>
<reference evidence="15 16" key="1">
    <citation type="submission" date="2010-12" db="EMBL/GenBank/DDBJ databases">
        <title>Complete sequence of Ethanoligenens harbinense YUAN-3.</title>
        <authorList>
            <person name="Lucas S."/>
            <person name="Copeland A."/>
            <person name="Lapidus A."/>
            <person name="Cheng J.-F."/>
            <person name="Bruce D."/>
            <person name="Goodwin L."/>
            <person name="Pitluck S."/>
            <person name="Chertkov O."/>
            <person name="Misra M."/>
            <person name="Detter J.C."/>
            <person name="Han C."/>
            <person name="Tapia R."/>
            <person name="Land M."/>
            <person name="Hauser L."/>
            <person name="Jeffries C."/>
            <person name="Kyrpides N."/>
            <person name="Ivanova N."/>
            <person name="Mikhailova N."/>
            <person name="Wang A."/>
            <person name="Mouttaki H."/>
            <person name="He Z."/>
            <person name="Zhou J."/>
            <person name="Hemme C.L."/>
            <person name="Woyke T."/>
        </authorList>
    </citation>
    <scope>NUCLEOTIDE SEQUENCE [LARGE SCALE GENOMIC DNA]</scope>
    <source>
        <strain evidence="16">DSM 18485 / JCM 12961 / CGMCC 1.5033 / YUAN-3</strain>
    </source>
</reference>
<dbReference type="RefSeq" id="WP_013485369.1">
    <property type="nucleotide sequence ID" value="NC_014828.1"/>
</dbReference>
<keyword evidence="9" id="KW-0071">Autoinducer synthesis</keyword>
<dbReference type="PANTHER" id="PTHR35799:SF1">
    <property type="entry name" value="S-RIBOSYLHOMOCYSTEINE LYASE"/>
    <property type="match status" value="1"/>
</dbReference>
<proteinExistence type="inferred from homology"/>
<evidence type="ECO:0000256" key="3">
    <source>
        <dbReference type="ARBA" id="ARBA00007311"/>
    </source>
</evidence>
<dbReference type="STRING" id="663278.Ethha_1477"/>
<evidence type="ECO:0000256" key="12">
    <source>
        <dbReference type="ARBA" id="ARBA00024654"/>
    </source>
</evidence>
<dbReference type="Gene3D" id="3.30.1360.80">
    <property type="entry name" value="S-ribosylhomocysteinase (LuxS)"/>
    <property type="match status" value="1"/>
</dbReference>
<evidence type="ECO:0000313" key="16">
    <source>
        <dbReference type="Proteomes" id="UP000001551"/>
    </source>
</evidence>
<evidence type="ECO:0000313" key="15">
    <source>
        <dbReference type="EMBL" id="ADU27014.1"/>
    </source>
</evidence>
<keyword evidence="10" id="KW-0408">Iron</keyword>
<dbReference type="GO" id="GO:0009372">
    <property type="term" value="P:quorum sensing"/>
    <property type="evidence" value="ECO:0007669"/>
    <property type="project" value="UniProtKB-KW"/>
</dbReference>
<dbReference type="NCBIfam" id="NF002604">
    <property type="entry name" value="PRK02260.1-4"/>
    <property type="match status" value="1"/>
</dbReference>
<dbReference type="PRINTS" id="PR01487">
    <property type="entry name" value="LUXSPROTEIN"/>
</dbReference>
<evidence type="ECO:0000256" key="2">
    <source>
        <dbReference type="ARBA" id="ARBA00001962"/>
    </source>
</evidence>
<organism evidence="15 16">
    <name type="scientific">Ethanoligenens harbinense (strain DSM 18485 / JCM 12961 / CGMCC 1.5033 / YUAN-3)</name>
    <dbReference type="NCBI Taxonomy" id="663278"/>
    <lineage>
        <taxon>Bacteria</taxon>
        <taxon>Bacillati</taxon>
        <taxon>Bacillota</taxon>
        <taxon>Clostridia</taxon>
        <taxon>Eubacteriales</taxon>
        <taxon>Oscillospiraceae</taxon>
        <taxon>Ethanoligenens</taxon>
    </lineage>
</organism>
<comment type="function">
    <text evidence="12">Involved in the synthesis of autoinducer 2 (AI-2) which is secreted by bacteria and is used to communicate both the cell density and the metabolic potential of the environment. The regulation of gene expression in response to changes in cell density is called quorum sensing. Catalyzes the transformation of S-ribosylhomocysteine (RHC) to homocysteine (HC) and 4,5-dihydroxy-2,3-pentadione (DPD).</text>
</comment>
<gene>
    <name evidence="15" type="ordered locus">Ethha_1477</name>
</gene>
<comment type="cofactor">
    <cofactor evidence="2">
        <name>Fe cation</name>
        <dbReference type="ChEBI" id="CHEBI:24875"/>
    </cofactor>
</comment>
<dbReference type="InterPro" id="IPR003815">
    <property type="entry name" value="S-ribosylhomocysteinase"/>
</dbReference>
<keyword evidence="16" id="KW-1185">Reference proteome</keyword>
<dbReference type="GO" id="GO:0043768">
    <property type="term" value="F:S-ribosylhomocysteine lyase activity"/>
    <property type="evidence" value="ECO:0007669"/>
    <property type="project" value="UniProtKB-EC"/>
</dbReference>
<keyword evidence="11 15" id="KW-0456">Lyase</keyword>
<dbReference type="AlphaFoldDB" id="E6U7J1"/>
<sequence length="150" mass="17012">MEKIASFQVDHDTLKKGMYISRIDGDIITYDLRFKVPNAGDYLDNAAIHTFEHLFATYVRNTAFSDKIIYFGPMGCRTGFYFITRGLPHETAIDLTRKALQFVLDFEGTIPGSARSECGNYLNHDLVGAQREAGIYLDVMRQVTPASLRY</sequence>
<dbReference type="eggNOG" id="COG1854">
    <property type="taxonomic scope" value="Bacteria"/>
</dbReference>
<comment type="similarity">
    <text evidence="3">Belongs to the LuxS family.</text>
</comment>
<evidence type="ECO:0000256" key="13">
    <source>
        <dbReference type="ARBA" id="ARBA00030600"/>
    </source>
</evidence>
<evidence type="ECO:0000256" key="9">
    <source>
        <dbReference type="ARBA" id="ARBA00022929"/>
    </source>
</evidence>
<evidence type="ECO:0000256" key="1">
    <source>
        <dbReference type="ARBA" id="ARBA00000297"/>
    </source>
</evidence>
<name>E6U7J1_ETHHY</name>
<evidence type="ECO:0000256" key="10">
    <source>
        <dbReference type="ARBA" id="ARBA00023004"/>
    </source>
</evidence>
<dbReference type="Proteomes" id="UP000001551">
    <property type="component" value="Chromosome"/>
</dbReference>
<evidence type="ECO:0000256" key="5">
    <source>
        <dbReference type="ARBA" id="ARBA00012240"/>
    </source>
</evidence>
<dbReference type="Pfam" id="PF02664">
    <property type="entry name" value="LuxS"/>
    <property type="match status" value="1"/>
</dbReference>
<keyword evidence="7" id="KW-0673">Quorum sensing</keyword>
<keyword evidence="8" id="KW-0479">Metal-binding</keyword>
<evidence type="ECO:0000256" key="7">
    <source>
        <dbReference type="ARBA" id="ARBA00022654"/>
    </source>
</evidence>
<dbReference type="KEGG" id="eha:Ethha_1477"/>